<dbReference type="RefSeq" id="WP_107271474.1">
    <property type="nucleotide sequence ID" value="NZ_PYMA01000001.1"/>
</dbReference>
<gene>
    <name evidence="2" type="ORF">C9I98_01515</name>
</gene>
<dbReference type="EMBL" id="PYMA01000001">
    <property type="protein sequence ID" value="PSW21969.1"/>
    <property type="molecule type" value="Genomic_DNA"/>
</dbReference>
<dbReference type="CDD" id="cd04301">
    <property type="entry name" value="NAT_SF"/>
    <property type="match status" value="1"/>
</dbReference>
<dbReference type="InterPro" id="IPR000182">
    <property type="entry name" value="GNAT_dom"/>
</dbReference>
<dbReference type="Gene3D" id="3.40.630.30">
    <property type="match status" value="1"/>
</dbReference>
<sequence length="285" mass="31359">MSERDYHIKVMSQSDLLLAIDWAAAEGWNPGLHDIESFYAADPNGFLVGYLGDEPIASISVVKYDHSYGFLGFYIVKPEYRGQGYGWALWQAGLKYLDGCNIGLDGVAEQQANYRKSGFALAYGNIRFEGNGGGPVPEPKDGDLVNLETVPFDDVESYDQGFFPTARTAFLRAWLMQTGSTAVGIKQQGLLVGYGVMRPCRNGYKIGPLFANDALVAEDIFLALKALAKSSENIYLDVPEVNLPAVALAQKYQLEPVFTTARMYTKQIPEISVDRTFGVTTFELG</sequence>
<organism evidence="2 3">
    <name type="scientific">Photobacterium sanctipauli</name>
    <dbReference type="NCBI Taxonomy" id="1342794"/>
    <lineage>
        <taxon>Bacteria</taxon>
        <taxon>Pseudomonadati</taxon>
        <taxon>Pseudomonadota</taxon>
        <taxon>Gammaproteobacteria</taxon>
        <taxon>Vibrionales</taxon>
        <taxon>Vibrionaceae</taxon>
        <taxon>Photobacterium</taxon>
    </lineage>
</organism>
<dbReference type="PANTHER" id="PTHR47237:SF1">
    <property type="entry name" value="SLL0310 PROTEIN"/>
    <property type="match status" value="1"/>
</dbReference>
<evidence type="ECO:0000313" key="3">
    <source>
        <dbReference type="Proteomes" id="UP000241771"/>
    </source>
</evidence>
<name>A0A2T3P0H1_9GAMM</name>
<dbReference type="InterPro" id="IPR016181">
    <property type="entry name" value="Acyl_CoA_acyltransferase"/>
</dbReference>
<proteinExistence type="predicted"/>
<dbReference type="InterPro" id="IPR041496">
    <property type="entry name" value="YitH/HolE_GNAT"/>
</dbReference>
<evidence type="ECO:0000259" key="1">
    <source>
        <dbReference type="PROSITE" id="PS51186"/>
    </source>
</evidence>
<dbReference type="Gene3D" id="3.40.630.90">
    <property type="match status" value="1"/>
</dbReference>
<keyword evidence="3" id="KW-1185">Reference proteome</keyword>
<comment type="caution">
    <text evidence="2">The sequence shown here is derived from an EMBL/GenBank/DDBJ whole genome shotgun (WGS) entry which is preliminary data.</text>
</comment>
<dbReference type="GO" id="GO:0016747">
    <property type="term" value="F:acyltransferase activity, transferring groups other than amino-acyl groups"/>
    <property type="evidence" value="ECO:0007669"/>
    <property type="project" value="InterPro"/>
</dbReference>
<dbReference type="SUPFAM" id="SSF55729">
    <property type="entry name" value="Acyl-CoA N-acyltransferases (Nat)"/>
    <property type="match status" value="1"/>
</dbReference>
<dbReference type="PROSITE" id="PS51186">
    <property type="entry name" value="GNAT"/>
    <property type="match status" value="1"/>
</dbReference>
<evidence type="ECO:0000313" key="2">
    <source>
        <dbReference type="EMBL" id="PSW21969.1"/>
    </source>
</evidence>
<accession>A0A2T3P0H1</accession>
<dbReference type="Pfam" id="PF18014">
    <property type="entry name" value="Acetyltransf_18"/>
    <property type="match status" value="1"/>
</dbReference>
<reference evidence="2 3" key="1">
    <citation type="submission" date="2018-01" db="EMBL/GenBank/DDBJ databases">
        <title>Whole genome sequencing of Histamine producing bacteria.</title>
        <authorList>
            <person name="Butler K."/>
        </authorList>
    </citation>
    <scope>NUCLEOTIDE SEQUENCE [LARGE SCALE GENOMIC DNA]</scope>
    <source>
        <strain evidence="2 3">DSM 100436</strain>
    </source>
</reference>
<dbReference type="Proteomes" id="UP000241771">
    <property type="component" value="Unassembled WGS sequence"/>
</dbReference>
<dbReference type="PANTHER" id="PTHR47237">
    <property type="entry name" value="SLL0310 PROTEIN"/>
    <property type="match status" value="1"/>
</dbReference>
<protein>
    <submittedName>
        <fullName evidence="2">GNAT family N-acetyltransferase</fullName>
    </submittedName>
</protein>
<dbReference type="Pfam" id="PF00583">
    <property type="entry name" value="Acetyltransf_1"/>
    <property type="match status" value="1"/>
</dbReference>
<feature type="domain" description="N-acetyltransferase" evidence="1">
    <location>
        <begin position="6"/>
        <end position="143"/>
    </location>
</feature>
<dbReference type="InterPro" id="IPR052729">
    <property type="entry name" value="Acyl/Acetyltrans_Enzymes"/>
</dbReference>
<keyword evidence="2" id="KW-0808">Transferase</keyword>
<dbReference type="AlphaFoldDB" id="A0A2T3P0H1"/>